<protein>
    <submittedName>
        <fullName evidence="7">Protein SCO1/2</fullName>
    </submittedName>
</protein>
<evidence type="ECO:0000313" key="8">
    <source>
        <dbReference type="Proteomes" id="UP000295293"/>
    </source>
</evidence>
<comment type="similarity">
    <text evidence="1">Belongs to the SCO1/2 family.</text>
</comment>
<evidence type="ECO:0000256" key="5">
    <source>
        <dbReference type="SAM" id="SignalP"/>
    </source>
</evidence>
<gene>
    <name evidence="7" type="ORF">DFR29_1169</name>
</gene>
<dbReference type="PROSITE" id="PS51352">
    <property type="entry name" value="THIOREDOXIN_2"/>
    <property type="match status" value="1"/>
</dbReference>
<dbReference type="EMBL" id="SNZH01000016">
    <property type="protein sequence ID" value="TDR39320.1"/>
    <property type="molecule type" value="Genomic_DNA"/>
</dbReference>
<keyword evidence="3" id="KW-0479">Metal-binding</keyword>
<keyword evidence="2 3" id="KW-0186">Copper</keyword>
<dbReference type="SUPFAM" id="SSF52833">
    <property type="entry name" value="Thioredoxin-like"/>
    <property type="match status" value="1"/>
</dbReference>
<dbReference type="PANTHER" id="PTHR12151">
    <property type="entry name" value="ELECTRON TRANSPORT PROTIN SCO1/SENC FAMILY MEMBER"/>
    <property type="match status" value="1"/>
</dbReference>
<dbReference type="Proteomes" id="UP000295293">
    <property type="component" value="Unassembled WGS sequence"/>
</dbReference>
<dbReference type="PANTHER" id="PTHR12151:SF25">
    <property type="entry name" value="LINALOOL DEHYDRATASE_ISOMERASE DOMAIN-CONTAINING PROTEIN"/>
    <property type="match status" value="1"/>
</dbReference>
<feature type="domain" description="Thioredoxin" evidence="6">
    <location>
        <begin position="46"/>
        <end position="220"/>
    </location>
</feature>
<evidence type="ECO:0000256" key="3">
    <source>
        <dbReference type="PIRSR" id="PIRSR603782-1"/>
    </source>
</evidence>
<accession>A0A4R6YNP8</accession>
<proteinExistence type="inferred from homology"/>
<reference evidence="7 8" key="1">
    <citation type="submission" date="2019-03" db="EMBL/GenBank/DDBJ databases">
        <title>Genomic Encyclopedia of Type Strains, Phase IV (KMG-IV): sequencing the most valuable type-strain genomes for metagenomic binning, comparative biology and taxonomic classification.</title>
        <authorList>
            <person name="Goeker M."/>
        </authorList>
    </citation>
    <scope>NUCLEOTIDE SEQUENCE [LARGE SCALE GENOMIC DNA]</scope>
    <source>
        <strain evidence="7 8">DSM 21667</strain>
    </source>
</reference>
<keyword evidence="4" id="KW-1015">Disulfide bond</keyword>
<keyword evidence="8" id="KW-1185">Reference proteome</keyword>
<dbReference type="InterPro" id="IPR006311">
    <property type="entry name" value="TAT_signal"/>
</dbReference>
<evidence type="ECO:0000256" key="4">
    <source>
        <dbReference type="PIRSR" id="PIRSR603782-2"/>
    </source>
</evidence>
<dbReference type="InterPro" id="IPR003782">
    <property type="entry name" value="SCO1/SenC"/>
</dbReference>
<dbReference type="PROSITE" id="PS51318">
    <property type="entry name" value="TAT"/>
    <property type="match status" value="1"/>
</dbReference>
<feature type="chain" id="PRO_5020697978" evidence="5">
    <location>
        <begin position="35"/>
        <end position="222"/>
    </location>
</feature>
<dbReference type="InterPro" id="IPR013766">
    <property type="entry name" value="Thioredoxin_domain"/>
</dbReference>
<name>A0A4R6YNP8_9GAMM</name>
<comment type="caution">
    <text evidence="7">The sequence shown here is derived from an EMBL/GenBank/DDBJ whole genome shotgun (WGS) entry which is preliminary data.</text>
</comment>
<feature type="signal peptide" evidence="5">
    <location>
        <begin position="1"/>
        <end position="34"/>
    </location>
</feature>
<dbReference type="AlphaFoldDB" id="A0A4R6YNP8"/>
<dbReference type="InterPro" id="IPR036249">
    <property type="entry name" value="Thioredoxin-like_sf"/>
</dbReference>
<evidence type="ECO:0000256" key="1">
    <source>
        <dbReference type="ARBA" id="ARBA00010996"/>
    </source>
</evidence>
<feature type="binding site" evidence="3">
    <location>
        <position position="101"/>
    </location>
    <ligand>
        <name>Cu cation</name>
        <dbReference type="ChEBI" id="CHEBI:23378"/>
    </ligand>
</feature>
<sequence>MPSLRHARRSLVAAAAVIALAAALAVAFAGLARAATPQAATPQATIPRAATADDTPAQTRNGAAIYLAGLALVDQNGKTVDLYKDYIAGHGIVLHSFFTRCEGSCPVMMTTLQALQKRLGPRLGRDVQIVSITVDPGHDTPEVLAAYARRVQAKPGWHFLGGSSEQVNTALRRIGQYADAPENHMNLIIVGNESSGDWRKLHGLAPLREVVEQLLDAVGGPH</sequence>
<evidence type="ECO:0000259" key="6">
    <source>
        <dbReference type="PROSITE" id="PS51352"/>
    </source>
</evidence>
<organism evidence="7 8">
    <name type="scientific">Tahibacter aquaticus</name>
    <dbReference type="NCBI Taxonomy" id="520092"/>
    <lineage>
        <taxon>Bacteria</taxon>
        <taxon>Pseudomonadati</taxon>
        <taxon>Pseudomonadota</taxon>
        <taxon>Gammaproteobacteria</taxon>
        <taxon>Lysobacterales</taxon>
        <taxon>Rhodanobacteraceae</taxon>
        <taxon>Tahibacter</taxon>
    </lineage>
</organism>
<keyword evidence="5" id="KW-0732">Signal</keyword>
<dbReference type="Pfam" id="PF02630">
    <property type="entry name" value="SCO1-SenC"/>
    <property type="match status" value="1"/>
</dbReference>
<dbReference type="GO" id="GO:0046872">
    <property type="term" value="F:metal ion binding"/>
    <property type="evidence" value="ECO:0007669"/>
    <property type="project" value="UniProtKB-KW"/>
</dbReference>
<evidence type="ECO:0000313" key="7">
    <source>
        <dbReference type="EMBL" id="TDR39320.1"/>
    </source>
</evidence>
<evidence type="ECO:0000256" key="2">
    <source>
        <dbReference type="ARBA" id="ARBA00023008"/>
    </source>
</evidence>
<dbReference type="CDD" id="cd02968">
    <property type="entry name" value="SCO"/>
    <property type="match status" value="1"/>
</dbReference>
<feature type="disulfide bond" description="Redox-active" evidence="4">
    <location>
        <begin position="101"/>
        <end position="105"/>
    </location>
</feature>
<feature type="binding site" evidence="3">
    <location>
        <position position="105"/>
    </location>
    <ligand>
        <name>Cu cation</name>
        <dbReference type="ChEBI" id="CHEBI:23378"/>
    </ligand>
</feature>
<dbReference type="Gene3D" id="3.40.30.10">
    <property type="entry name" value="Glutaredoxin"/>
    <property type="match status" value="1"/>
</dbReference>